<dbReference type="InterPro" id="IPR052764">
    <property type="entry name" value="GH20_Enzymes"/>
</dbReference>
<protein>
    <recommendedName>
        <fullName evidence="4">Glycoside hydrolase family 20 catalytic domain-containing protein</fullName>
    </recommendedName>
</protein>
<comment type="caution">
    <text evidence="5">The sequence shown here is derived from an EMBL/GenBank/DDBJ whole genome shotgun (WGS) entry which is preliminary data.</text>
</comment>
<dbReference type="AlphaFoldDB" id="A0A371NNY3"/>
<keyword evidence="6" id="KW-1185">Reference proteome</keyword>
<dbReference type="PANTHER" id="PTHR43678:SF1">
    <property type="entry name" value="BETA-N-ACETYLHEXOSAMINIDASE"/>
    <property type="match status" value="1"/>
</dbReference>
<dbReference type="Pfam" id="PF00728">
    <property type="entry name" value="Glyco_hydro_20"/>
    <property type="match status" value="1"/>
</dbReference>
<evidence type="ECO:0000256" key="3">
    <source>
        <dbReference type="PIRSR" id="PIRSR625705-1"/>
    </source>
</evidence>
<sequence length="484" mass="52802">MIWSALPQPAKADLTTGTWRPASARVIAADAAFAHEAERLQSDLAALDIPEGGEARILIGPADLVGEAYEIVVGDDVEIRVATPVGAFRATRQLLHNLRAQGAVPRGSVAGVPAVAERGIHLDAARKYYPADWIIAMLRDAADVGINVFQWHFSENEGFRLESAAFPEVVSDEHITSAEAAQIVDIARDLHIDVVPSLDMPGHLRQVLAQHPDLRLPPGTDPDDPAEAGIIGTDHALDITRPEALEFAKRLIDDMVPVFPHSTKWNLGGDEFVAFERIEDYPALTDAAHERFGAEGTGFDLLTDFVNEIAAHLRVHGLQPRVWNDGMLRSAQVPLDPEVVLTWWTNWHAGMRPVSEAIAAGHRIVNVNDNLFYYVLGENAGYRYPTAERIWEADWHPGLFPRLWGPDGQGTVRQEIVAPYPELLLGCSFAIWSDKGGPQTVEEVAAGIRAPLRAMAERAWNGGSALSLSEFTALDAAIDEARGS</sequence>
<comment type="similarity">
    <text evidence="1">Belongs to the glycosyl hydrolase 20 family.</text>
</comment>
<name>A0A371NNY3_9MICO</name>
<dbReference type="InterPro" id="IPR029018">
    <property type="entry name" value="Hex-like_dom2"/>
</dbReference>
<dbReference type="RefSeq" id="WP_116243412.1">
    <property type="nucleotide sequence ID" value="NZ_QUAB01000048.1"/>
</dbReference>
<reference evidence="5 6" key="1">
    <citation type="submission" date="2018-08" db="EMBL/GenBank/DDBJ databases">
        <title>Isolation, diversity and antifungal activity of Actinobacteria from cow dung.</title>
        <authorList>
            <person name="Ling L."/>
        </authorList>
    </citation>
    <scope>NUCLEOTIDE SEQUENCE [LARGE SCALE GENOMIC DNA]</scope>
    <source>
        <strain evidence="5 6">NEAU-LLE</strain>
    </source>
</reference>
<dbReference type="Gene3D" id="3.30.379.10">
    <property type="entry name" value="Chitobiase/beta-hexosaminidase domain 2-like"/>
    <property type="match status" value="1"/>
</dbReference>
<dbReference type="SUPFAM" id="SSF51445">
    <property type="entry name" value="(Trans)glycosidases"/>
    <property type="match status" value="1"/>
</dbReference>
<feature type="domain" description="Glycoside hydrolase family 20 catalytic" evidence="4">
    <location>
        <begin position="118"/>
        <end position="461"/>
    </location>
</feature>
<dbReference type="Proteomes" id="UP000262172">
    <property type="component" value="Unassembled WGS sequence"/>
</dbReference>
<dbReference type="PRINTS" id="PR00738">
    <property type="entry name" value="GLHYDRLASE20"/>
</dbReference>
<dbReference type="InterPro" id="IPR015883">
    <property type="entry name" value="Glyco_hydro_20_cat"/>
</dbReference>
<proteinExistence type="inferred from homology"/>
<gene>
    <name evidence="5" type="ORF">DY023_16340</name>
</gene>
<organism evidence="5 6">
    <name type="scientific">Microbacterium bovistercoris</name>
    <dbReference type="NCBI Taxonomy" id="2293570"/>
    <lineage>
        <taxon>Bacteria</taxon>
        <taxon>Bacillati</taxon>
        <taxon>Actinomycetota</taxon>
        <taxon>Actinomycetes</taxon>
        <taxon>Micrococcales</taxon>
        <taxon>Microbacteriaceae</taxon>
        <taxon>Microbacterium</taxon>
    </lineage>
</organism>
<evidence type="ECO:0000259" key="4">
    <source>
        <dbReference type="Pfam" id="PF00728"/>
    </source>
</evidence>
<dbReference type="EMBL" id="QUAB01000048">
    <property type="protein sequence ID" value="REJ03891.1"/>
    <property type="molecule type" value="Genomic_DNA"/>
</dbReference>
<evidence type="ECO:0000313" key="5">
    <source>
        <dbReference type="EMBL" id="REJ03891.1"/>
    </source>
</evidence>
<accession>A0A371NNY3</accession>
<evidence type="ECO:0000313" key="6">
    <source>
        <dbReference type="Proteomes" id="UP000262172"/>
    </source>
</evidence>
<dbReference type="InterPro" id="IPR025705">
    <property type="entry name" value="Beta_hexosaminidase_sua/sub"/>
</dbReference>
<dbReference type="PANTHER" id="PTHR43678">
    <property type="entry name" value="PUTATIVE (AFU_ORTHOLOGUE AFUA_2G00640)-RELATED"/>
    <property type="match status" value="1"/>
</dbReference>
<evidence type="ECO:0000256" key="1">
    <source>
        <dbReference type="ARBA" id="ARBA00006285"/>
    </source>
</evidence>
<feature type="active site" description="Proton donor" evidence="3">
    <location>
        <position position="271"/>
    </location>
</feature>
<evidence type="ECO:0000256" key="2">
    <source>
        <dbReference type="ARBA" id="ARBA00022801"/>
    </source>
</evidence>
<dbReference type="OrthoDB" id="5480482at2"/>
<dbReference type="GO" id="GO:0004563">
    <property type="term" value="F:beta-N-acetylhexosaminidase activity"/>
    <property type="evidence" value="ECO:0007669"/>
    <property type="project" value="InterPro"/>
</dbReference>
<dbReference type="Gene3D" id="3.20.20.80">
    <property type="entry name" value="Glycosidases"/>
    <property type="match status" value="1"/>
</dbReference>
<dbReference type="GO" id="GO:0005975">
    <property type="term" value="P:carbohydrate metabolic process"/>
    <property type="evidence" value="ECO:0007669"/>
    <property type="project" value="InterPro"/>
</dbReference>
<dbReference type="InterPro" id="IPR017853">
    <property type="entry name" value="GH"/>
</dbReference>
<dbReference type="SUPFAM" id="SSF55545">
    <property type="entry name" value="beta-N-acetylhexosaminidase-like domain"/>
    <property type="match status" value="1"/>
</dbReference>
<keyword evidence="2" id="KW-0378">Hydrolase</keyword>